<reference evidence="1 2" key="1">
    <citation type="journal article" date="2018" name="Sci. Rep.">
        <title>Genomic signatures of local adaptation to the degree of environmental predictability in rotifers.</title>
        <authorList>
            <person name="Franch-Gras L."/>
            <person name="Hahn C."/>
            <person name="Garcia-Roger E.M."/>
            <person name="Carmona M.J."/>
            <person name="Serra M."/>
            <person name="Gomez A."/>
        </authorList>
    </citation>
    <scope>NUCLEOTIDE SEQUENCE [LARGE SCALE GENOMIC DNA]</scope>
    <source>
        <strain evidence="1">HYR1</strain>
    </source>
</reference>
<dbReference type="EMBL" id="REGN01004815">
    <property type="protein sequence ID" value="RNA16083.1"/>
    <property type="molecule type" value="Genomic_DNA"/>
</dbReference>
<dbReference type="Proteomes" id="UP000276133">
    <property type="component" value="Unassembled WGS sequence"/>
</dbReference>
<comment type="caution">
    <text evidence="1">The sequence shown here is derived from an EMBL/GenBank/DDBJ whole genome shotgun (WGS) entry which is preliminary data.</text>
</comment>
<organism evidence="1 2">
    <name type="scientific">Brachionus plicatilis</name>
    <name type="common">Marine rotifer</name>
    <name type="synonym">Brachionus muelleri</name>
    <dbReference type="NCBI Taxonomy" id="10195"/>
    <lineage>
        <taxon>Eukaryota</taxon>
        <taxon>Metazoa</taxon>
        <taxon>Spiralia</taxon>
        <taxon>Gnathifera</taxon>
        <taxon>Rotifera</taxon>
        <taxon>Eurotatoria</taxon>
        <taxon>Monogononta</taxon>
        <taxon>Pseudotrocha</taxon>
        <taxon>Ploima</taxon>
        <taxon>Brachionidae</taxon>
        <taxon>Brachionus</taxon>
    </lineage>
</organism>
<protein>
    <submittedName>
        <fullName evidence="1">Uncharacterized protein</fullName>
    </submittedName>
</protein>
<proteinExistence type="predicted"/>
<keyword evidence="2" id="KW-1185">Reference proteome</keyword>
<sequence length="138" mass="15989">MKSTSPDYHRALHESKPQQSKVLVLVSFSNSSDRDKAIKACSRHRAADFANVMVCEDRTPAQQAAFIKQRQEIRKLNDELEAYKLLEQYRNVLHKSRNTNRVTYTKLSSRTPRKSLDYDEYAEFPELRLISSLPVEAS</sequence>
<evidence type="ECO:0000313" key="2">
    <source>
        <dbReference type="Proteomes" id="UP000276133"/>
    </source>
</evidence>
<name>A0A3M7QXQ7_BRAPC</name>
<evidence type="ECO:0000313" key="1">
    <source>
        <dbReference type="EMBL" id="RNA16083.1"/>
    </source>
</evidence>
<dbReference type="AlphaFoldDB" id="A0A3M7QXQ7"/>
<gene>
    <name evidence="1" type="ORF">BpHYR1_007193</name>
</gene>
<accession>A0A3M7QXQ7</accession>